<evidence type="ECO:0000313" key="6">
    <source>
        <dbReference type="Proteomes" id="UP000036700"/>
    </source>
</evidence>
<dbReference type="PANTHER" id="PTHR44688:SF16">
    <property type="entry name" value="DNA-BINDING TRANSCRIPTIONAL ACTIVATOR DEVR_DOSR"/>
    <property type="match status" value="1"/>
</dbReference>
<evidence type="ECO:0000259" key="4">
    <source>
        <dbReference type="PROSITE" id="PS50043"/>
    </source>
</evidence>
<accession>A0A0U4EF63</accession>
<dbReference type="InterPro" id="IPR000792">
    <property type="entry name" value="Tscrpt_reg_LuxR_C"/>
</dbReference>
<dbReference type="InterPro" id="IPR036388">
    <property type="entry name" value="WH-like_DNA-bd_sf"/>
</dbReference>
<dbReference type="RefSeq" id="WP_052892550.1">
    <property type="nucleotide sequence ID" value="NZ_CP011568.3"/>
</dbReference>
<organism evidence="5 6">
    <name type="scientific">Pandoraea thiooxydans</name>
    <dbReference type="NCBI Taxonomy" id="445709"/>
    <lineage>
        <taxon>Bacteria</taxon>
        <taxon>Pseudomonadati</taxon>
        <taxon>Pseudomonadota</taxon>
        <taxon>Betaproteobacteria</taxon>
        <taxon>Burkholderiales</taxon>
        <taxon>Burkholderiaceae</taxon>
        <taxon>Pandoraea</taxon>
    </lineage>
</organism>
<feature type="domain" description="HTH luxR-type" evidence="4">
    <location>
        <begin position="232"/>
        <end position="297"/>
    </location>
</feature>
<dbReference type="CDD" id="cd06170">
    <property type="entry name" value="LuxR_C_like"/>
    <property type="match status" value="1"/>
</dbReference>
<dbReference type="Proteomes" id="UP000036700">
    <property type="component" value="Chromosome"/>
</dbReference>
<dbReference type="KEGG" id="ptx:ABW99_01355"/>
<dbReference type="GO" id="GO:0003677">
    <property type="term" value="F:DNA binding"/>
    <property type="evidence" value="ECO:0007669"/>
    <property type="project" value="UniProtKB-KW"/>
</dbReference>
<dbReference type="InterPro" id="IPR016032">
    <property type="entry name" value="Sig_transdc_resp-reg_C-effctor"/>
</dbReference>
<keyword evidence="2" id="KW-0238">DNA-binding</keyword>
<evidence type="ECO:0000313" key="5">
    <source>
        <dbReference type="EMBL" id="ALX34849.1"/>
    </source>
</evidence>
<dbReference type="STRING" id="445709.ABW99_01355"/>
<name>A0A0U4EF63_9BURK</name>
<dbReference type="SMART" id="SM00421">
    <property type="entry name" value="HTH_LUXR"/>
    <property type="match status" value="1"/>
</dbReference>
<keyword evidence="6" id="KW-1185">Reference proteome</keyword>
<dbReference type="SUPFAM" id="SSF75516">
    <property type="entry name" value="Pheromone-binding domain of LuxR-like quorum-sensing transcription factors"/>
    <property type="match status" value="1"/>
</dbReference>
<evidence type="ECO:0000256" key="3">
    <source>
        <dbReference type="ARBA" id="ARBA00023163"/>
    </source>
</evidence>
<dbReference type="GO" id="GO:0006355">
    <property type="term" value="P:regulation of DNA-templated transcription"/>
    <property type="evidence" value="ECO:0007669"/>
    <property type="project" value="InterPro"/>
</dbReference>
<proteinExistence type="predicted"/>
<gene>
    <name evidence="5" type="ORF">ABW99_01355</name>
</gene>
<keyword evidence="1" id="KW-0805">Transcription regulation</keyword>
<dbReference type="Pfam" id="PF00196">
    <property type="entry name" value="GerE"/>
    <property type="match status" value="1"/>
</dbReference>
<evidence type="ECO:0000256" key="1">
    <source>
        <dbReference type="ARBA" id="ARBA00023015"/>
    </source>
</evidence>
<dbReference type="InterPro" id="IPR036693">
    <property type="entry name" value="TF_LuxR_autoind-bd_dom_sf"/>
</dbReference>
<sequence length="316" mass="35148">MNLTSSIKENGPSGAIVAPPPLAVAKRSLGEEFICFDETQLKVTDTGRERPGGVPSLVRDLRAAASAADRQRLVRGTLYTIGFEWLGYCTMLPSPEGFAPRTIFTSYANPEWIDRYFAERHYLIDPRLKESAHTCLPLAWDVEDLERNLSRAGWTDDGRRFIEDMMACGIRSGICLALGSPANASELTFISLLSRAQSRQWIVDGIFGQAVTLGLCVHEFITQYARITTPAQPSERRALSPLQQEILQCLSRGLSDKQIAYCLNLSSYNVDYHLRQMRRRFAVRNRVQLVNAAMTALPQGASPSRSPNTPLEGLLV</sequence>
<dbReference type="Gene3D" id="1.10.10.10">
    <property type="entry name" value="Winged helix-like DNA-binding domain superfamily/Winged helix DNA-binding domain"/>
    <property type="match status" value="1"/>
</dbReference>
<dbReference type="PROSITE" id="PS50043">
    <property type="entry name" value="HTH_LUXR_2"/>
    <property type="match status" value="1"/>
</dbReference>
<protein>
    <recommendedName>
        <fullName evidence="4">HTH luxR-type domain-containing protein</fullName>
    </recommendedName>
</protein>
<dbReference type="AlphaFoldDB" id="A0A0U4EF63"/>
<reference evidence="6" key="1">
    <citation type="submission" date="2015-06" db="EMBL/GenBank/DDBJ databases">
        <authorList>
            <person name="Hoefler B.C."/>
            <person name="Straight P.D."/>
        </authorList>
    </citation>
    <scope>NUCLEOTIDE SEQUENCE [LARGE SCALE GENOMIC DNA]</scope>
    <source>
        <strain evidence="6">DSM 25325</strain>
    </source>
</reference>
<dbReference type="Pfam" id="PF03472">
    <property type="entry name" value="Autoind_bind"/>
    <property type="match status" value="1"/>
</dbReference>
<keyword evidence="3" id="KW-0804">Transcription</keyword>
<dbReference type="PANTHER" id="PTHR44688">
    <property type="entry name" value="DNA-BINDING TRANSCRIPTIONAL ACTIVATOR DEVR_DOSR"/>
    <property type="match status" value="1"/>
</dbReference>
<dbReference type="EMBL" id="CP011568">
    <property type="protein sequence ID" value="ALX34849.1"/>
    <property type="molecule type" value="Genomic_DNA"/>
</dbReference>
<evidence type="ECO:0000256" key="2">
    <source>
        <dbReference type="ARBA" id="ARBA00023125"/>
    </source>
</evidence>
<dbReference type="InterPro" id="IPR005143">
    <property type="entry name" value="TF_LuxR_autoind-bd_dom"/>
</dbReference>
<dbReference type="Gene3D" id="3.30.450.80">
    <property type="entry name" value="Transcription factor LuxR-like, autoinducer-binding domain"/>
    <property type="match status" value="1"/>
</dbReference>
<dbReference type="OrthoDB" id="9149076at2"/>
<dbReference type="SUPFAM" id="SSF46894">
    <property type="entry name" value="C-terminal effector domain of the bipartite response regulators"/>
    <property type="match status" value="1"/>
</dbReference>